<feature type="transmembrane region" description="Helical" evidence="6">
    <location>
        <begin position="289"/>
        <end position="311"/>
    </location>
</feature>
<keyword evidence="2" id="KW-1003">Cell membrane</keyword>
<feature type="domain" description="MacB-like periplasmic core" evidence="8">
    <location>
        <begin position="21"/>
        <end position="200"/>
    </location>
</feature>
<keyword evidence="10" id="KW-1185">Reference proteome</keyword>
<evidence type="ECO:0000256" key="2">
    <source>
        <dbReference type="ARBA" id="ARBA00022475"/>
    </source>
</evidence>
<evidence type="ECO:0000256" key="4">
    <source>
        <dbReference type="ARBA" id="ARBA00022989"/>
    </source>
</evidence>
<evidence type="ECO:0000256" key="5">
    <source>
        <dbReference type="ARBA" id="ARBA00023136"/>
    </source>
</evidence>
<keyword evidence="5 6" id="KW-0472">Membrane</keyword>
<accession>A0ABT8TGK7</accession>
<comment type="subcellular location">
    <subcellularLocation>
        <location evidence="1">Cell membrane</location>
        <topology evidence="1">Multi-pass membrane protein</topology>
    </subcellularLocation>
</comment>
<reference evidence="9" key="1">
    <citation type="submission" date="2023-07" db="EMBL/GenBank/DDBJ databases">
        <title>Gilvimarinus algae sp. nov., isolated from the surface of Kelp.</title>
        <authorList>
            <person name="Sun Y.Y."/>
            <person name="Gong Y."/>
            <person name="Du Z.J."/>
        </authorList>
    </citation>
    <scope>NUCLEOTIDE SEQUENCE</scope>
    <source>
        <strain evidence="9">SDUM040014</strain>
    </source>
</reference>
<feature type="domain" description="ABC3 transporter permease C-terminal" evidence="7">
    <location>
        <begin position="293"/>
        <end position="410"/>
    </location>
</feature>
<feature type="transmembrane region" description="Helical" evidence="6">
    <location>
        <begin position="383"/>
        <end position="405"/>
    </location>
</feature>
<evidence type="ECO:0000313" key="10">
    <source>
        <dbReference type="Proteomes" id="UP001168380"/>
    </source>
</evidence>
<dbReference type="PANTHER" id="PTHR43738:SF2">
    <property type="entry name" value="ABC TRANSPORTER PERMEASE"/>
    <property type="match status" value="1"/>
</dbReference>
<proteinExistence type="predicted"/>
<dbReference type="Proteomes" id="UP001168380">
    <property type="component" value="Unassembled WGS sequence"/>
</dbReference>
<dbReference type="InterPro" id="IPR025857">
    <property type="entry name" value="MacB_PCD"/>
</dbReference>
<keyword evidence="4 6" id="KW-1133">Transmembrane helix</keyword>
<evidence type="ECO:0000259" key="7">
    <source>
        <dbReference type="Pfam" id="PF02687"/>
    </source>
</evidence>
<sequence length="415" mass="44684">MIWRLAVKSLLSRRFSAAVCIAMVALSTLALLAVDTLYRGTQSAFGRSVQGIDLIVGAPTGDINLLLFSAFHVGAPSRELSWQSFSHWRDAPGIARAVPLMLGDTHKGFRVIGTNSALFDHLQQSYNAEVFTQGEAFTHVFDVTLGHEVARTLGYRPGDELILSHGLGNHSFHRHDARTFTVTGVLAATGTPIDKTLQISVEGIEAIHWPAAKLASLPERPAIGDIAVLQPNSVSAFYLTLANKVRTFQILRAINQGQTSPSQSEPLLAILPGVAMTQLWSMLDWVEAALLGLGLLAVALAAIGVASALLGHLDRRLGEFQLLQILGARRRFIHTLLGLETAALIAIGLIAGTALTIALERGFSHWVQSQWGLNWPLQINGPWLSGALLVIPLISGFLVGAVGAWRLRQQSGSFC</sequence>
<evidence type="ECO:0000256" key="1">
    <source>
        <dbReference type="ARBA" id="ARBA00004651"/>
    </source>
</evidence>
<dbReference type="InterPro" id="IPR051125">
    <property type="entry name" value="ABC-4/HrtB_transporter"/>
</dbReference>
<dbReference type="Pfam" id="PF02687">
    <property type="entry name" value="FtsX"/>
    <property type="match status" value="1"/>
</dbReference>
<comment type="caution">
    <text evidence="9">The sequence shown here is derived from an EMBL/GenBank/DDBJ whole genome shotgun (WGS) entry which is preliminary data.</text>
</comment>
<dbReference type="EMBL" id="JAULRT010000060">
    <property type="protein sequence ID" value="MDO3383221.1"/>
    <property type="molecule type" value="Genomic_DNA"/>
</dbReference>
<protein>
    <submittedName>
        <fullName evidence="9">ABC transporter permease</fullName>
    </submittedName>
</protein>
<dbReference type="InterPro" id="IPR003838">
    <property type="entry name" value="ABC3_permease_C"/>
</dbReference>
<dbReference type="RefSeq" id="WP_302713990.1">
    <property type="nucleotide sequence ID" value="NZ_JAULRT010000060.1"/>
</dbReference>
<name>A0ABT8TGK7_9GAMM</name>
<organism evidence="9 10">
    <name type="scientific">Gilvimarinus algae</name>
    <dbReference type="NCBI Taxonomy" id="3058037"/>
    <lineage>
        <taxon>Bacteria</taxon>
        <taxon>Pseudomonadati</taxon>
        <taxon>Pseudomonadota</taxon>
        <taxon>Gammaproteobacteria</taxon>
        <taxon>Cellvibrionales</taxon>
        <taxon>Cellvibrionaceae</taxon>
        <taxon>Gilvimarinus</taxon>
    </lineage>
</organism>
<evidence type="ECO:0000313" key="9">
    <source>
        <dbReference type="EMBL" id="MDO3383221.1"/>
    </source>
</evidence>
<gene>
    <name evidence="9" type="ORF">QWI16_13655</name>
</gene>
<feature type="transmembrane region" description="Helical" evidence="6">
    <location>
        <begin position="15"/>
        <end position="38"/>
    </location>
</feature>
<dbReference type="PANTHER" id="PTHR43738">
    <property type="entry name" value="ABC TRANSPORTER, MEMBRANE PROTEIN"/>
    <property type="match status" value="1"/>
</dbReference>
<keyword evidence="3 6" id="KW-0812">Transmembrane</keyword>
<evidence type="ECO:0000259" key="8">
    <source>
        <dbReference type="Pfam" id="PF12704"/>
    </source>
</evidence>
<evidence type="ECO:0000256" key="6">
    <source>
        <dbReference type="SAM" id="Phobius"/>
    </source>
</evidence>
<evidence type="ECO:0000256" key="3">
    <source>
        <dbReference type="ARBA" id="ARBA00022692"/>
    </source>
</evidence>
<feature type="transmembrane region" description="Helical" evidence="6">
    <location>
        <begin position="332"/>
        <end position="359"/>
    </location>
</feature>
<dbReference type="Pfam" id="PF12704">
    <property type="entry name" value="MacB_PCD"/>
    <property type="match status" value="1"/>
</dbReference>